<proteinExistence type="predicted"/>
<dbReference type="RefSeq" id="WP_055451793.1">
    <property type="nucleotide sequence ID" value="NZ_CYHF01000016.1"/>
</dbReference>
<protein>
    <submittedName>
        <fullName evidence="3">Transglycosylase SLT domain</fullName>
    </submittedName>
</protein>
<dbReference type="Proteomes" id="UP000183649">
    <property type="component" value="Unassembled WGS sequence"/>
</dbReference>
<dbReference type="AlphaFoldDB" id="A0A0K6IC60"/>
<dbReference type="InterPro" id="IPR023346">
    <property type="entry name" value="Lysozyme-like_dom_sf"/>
</dbReference>
<reference evidence="4" key="1">
    <citation type="submission" date="2015-08" db="EMBL/GenBank/DDBJ databases">
        <authorList>
            <person name="Varghese N."/>
        </authorList>
    </citation>
    <scope>NUCLEOTIDE SEQUENCE [LARGE SCALE GENOMIC DNA]</scope>
    <source>
        <strain evidence="4">DSM 18181</strain>
    </source>
</reference>
<evidence type="ECO:0000313" key="3">
    <source>
        <dbReference type="EMBL" id="CUB00704.1"/>
    </source>
</evidence>
<accession>A0A0K6IC60</accession>
<dbReference type="EMBL" id="CYHF01000016">
    <property type="protein sequence ID" value="CUB00704.1"/>
    <property type="molecule type" value="Genomic_DNA"/>
</dbReference>
<name>A0A0K6IC60_9BURK</name>
<dbReference type="STRING" id="339866.GCA_001418255_02995"/>
<organism evidence="3 4">
    <name type="scientific">Thiomonas bhubaneswarensis</name>
    <dbReference type="NCBI Taxonomy" id="339866"/>
    <lineage>
        <taxon>Bacteria</taxon>
        <taxon>Pseudomonadati</taxon>
        <taxon>Pseudomonadota</taxon>
        <taxon>Betaproteobacteria</taxon>
        <taxon>Burkholderiales</taxon>
        <taxon>Thiomonas</taxon>
    </lineage>
</organism>
<evidence type="ECO:0000313" key="4">
    <source>
        <dbReference type="Proteomes" id="UP000183649"/>
    </source>
</evidence>
<feature type="domain" description="Transglycosylase SLT" evidence="2">
    <location>
        <begin position="17"/>
        <end position="114"/>
    </location>
</feature>
<dbReference type="InterPro" id="IPR008258">
    <property type="entry name" value="Transglycosylase_SLT_dom_1"/>
</dbReference>
<keyword evidence="4" id="KW-1185">Reference proteome</keyword>
<dbReference type="NCBIfam" id="NF010463">
    <property type="entry name" value="PRK13888.1"/>
    <property type="match status" value="1"/>
</dbReference>
<sequence length="214" mass="23050">MPFFADLPPQLQERVVCSISAAVKYEVPVNIVLAVAEKEGGKPGQWVRNSNGTHDVGPMQFNTAYLGDLARYGITANDVAAAGCYSFDLAAWRLRMHIRNDKGDLWTKAANYHSRTPQYNAVYRADLMRKASKWADWLEARFVTLDVTKAGATPSMPSQPVPAATVAQQATPAARPAPTPQQAAPAAAAARSVSVAGYVPRTVSFNTSREGSAE</sequence>
<evidence type="ECO:0000256" key="1">
    <source>
        <dbReference type="SAM" id="MobiDB-lite"/>
    </source>
</evidence>
<gene>
    <name evidence="3" type="ORF">Ga0061069_11634</name>
</gene>
<feature type="compositionally biased region" description="Low complexity" evidence="1">
    <location>
        <begin position="161"/>
        <end position="189"/>
    </location>
</feature>
<dbReference type="CDD" id="cd13400">
    <property type="entry name" value="LT_IagB-like"/>
    <property type="match status" value="1"/>
</dbReference>
<evidence type="ECO:0000259" key="2">
    <source>
        <dbReference type="Pfam" id="PF01464"/>
    </source>
</evidence>
<feature type="region of interest" description="Disordered" evidence="1">
    <location>
        <begin position="153"/>
        <end position="189"/>
    </location>
</feature>
<dbReference type="SUPFAM" id="SSF53955">
    <property type="entry name" value="Lysozyme-like"/>
    <property type="match status" value="1"/>
</dbReference>
<dbReference type="Pfam" id="PF01464">
    <property type="entry name" value="SLT"/>
    <property type="match status" value="1"/>
</dbReference>
<dbReference type="OrthoDB" id="9808681at2"/>